<sequence>MKRPVVPEFIEKLKKQEGSKIWIIGVRKHTRKTLDRKGFFLFATEPFSSGFN</sequence>
<proteinExistence type="predicted"/>
<dbReference type="Proteomes" id="UP001056500">
    <property type="component" value="Chromosome"/>
</dbReference>
<gene>
    <name evidence="1" type="ORF">NDK47_01905</name>
</gene>
<evidence type="ECO:0000313" key="2">
    <source>
        <dbReference type="Proteomes" id="UP001056500"/>
    </source>
</evidence>
<evidence type="ECO:0000313" key="1">
    <source>
        <dbReference type="EMBL" id="USG66115.1"/>
    </source>
</evidence>
<name>A0ABY4WJT1_9BACL</name>
<reference evidence="1" key="1">
    <citation type="submission" date="2022-06" db="EMBL/GenBank/DDBJ databases">
        <title>Genome sequencing of Brevibacillus sp. BB3-R1.</title>
        <authorList>
            <person name="Heo J."/>
            <person name="Lee D."/>
            <person name="Won M."/>
            <person name="Han B.-H."/>
            <person name="Hong S.-B."/>
            <person name="Kwon S.-W."/>
        </authorList>
    </citation>
    <scope>NUCLEOTIDE SEQUENCE</scope>
    <source>
        <strain evidence="1">BB3-R1</strain>
    </source>
</reference>
<dbReference type="EMBL" id="CP098755">
    <property type="protein sequence ID" value="USG66115.1"/>
    <property type="molecule type" value="Genomic_DNA"/>
</dbReference>
<protein>
    <submittedName>
        <fullName evidence="1">Uncharacterized protein</fullName>
    </submittedName>
</protein>
<accession>A0ABY4WJT1</accession>
<keyword evidence="2" id="KW-1185">Reference proteome</keyword>
<organism evidence="1 2">
    <name type="scientific">Brevibacillus ruminantium</name>
    <dbReference type="NCBI Taxonomy" id="2950604"/>
    <lineage>
        <taxon>Bacteria</taxon>
        <taxon>Bacillati</taxon>
        <taxon>Bacillota</taxon>
        <taxon>Bacilli</taxon>
        <taxon>Bacillales</taxon>
        <taxon>Paenibacillaceae</taxon>
        <taxon>Brevibacillus</taxon>
    </lineage>
</organism>
<dbReference type="RefSeq" id="WP_251873193.1">
    <property type="nucleotide sequence ID" value="NZ_CP098755.1"/>
</dbReference>